<accession>A0A6G0U1L8</accession>
<evidence type="ECO:0000313" key="1">
    <source>
        <dbReference type="EMBL" id="KAE9542833.1"/>
    </source>
</evidence>
<reference evidence="1 2" key="1">
    <citation type="submission" date="2019-08" db="EMBL/GenBank/DDBJ databases">
        <title>The genome of the soybean aphid Biotype 1, its phylome, world population structure and adaptation to the North American continent.</title>
        <authorList>
            <person name="Giordano R."/>
            <person name="Donthu R.K."/>
            <person name="Hernandez A.G."/>
            <person name="Wright C.L."/>
            <person name="Zimin A.V."/>
        </authorList>
    </citation>
    <scope>NUCLEOTIDE SEQUENCE [LARGE SCALE GENOMIC DNA]</scope>
    <source>
        <tissue evidence="1">Whole aphids</tissue>
    </source>
</reference>
<gene>
    <name evidence="1" type="ORF">AGLY_002744</name>
</gene>
<name>A0A6G0U1L8_APHGL</name>
<proteinExistence type="predicted"/>
<evidence type="ECO:0000313" key="2">
    <source>
        <dbReference type="Proteomes" id="UP000475862"/>
    </source>
</evidence>
<organism evidence="1 2">
    <name type="scientific">Aphis glycines</name>
    <name type="common">Soybean aphid</name>
    <dbReference type="NCBI Taxonomy" id="307491"/>
    <lineage>
        <taxon>Eukaryota</taxon>
        <taxon>Metazoa</taxon>
        <taxon>Ecdysozoa</taxon>
        <taxon>Arthropoda</taxon>
        <taxon>Hexapoda</taxon>
        <taxon>Insecta</taxon>
        <taxon>Pterygota</taxon>
        <taxon>Neoptera</taxon>
        <taxon>Paraneoptera</taxon>
        <taxon>Hemiptera</taxon>
        <taxon>Sternorrhyncha</taxon>
        <taxon>Aphidomorpha</taxon>
        <taxon>Aphidoidea</taxon>
        <taxon>Aphididae</taxon>
        <taxon>Aphidini</taxon>
        <taxon>Aphis</taxon>
        <taxon>Aphis</taxon>
    </lineage>
</organism>
<sequence>MTNFRQVPDLRDNVWKKTKGEDIYVNILNTSNKLNIMLDNIYELRSNDLTSALYTRHILVKQVFIVGIPFDMHKNLFSEIISTLFEEFVSSDSNSSINNSCLVCTVFVRMILLLHLNAREMPPVLIFCLFKFLNRLNFALQIHNNITLLISASKVRLRICTRIKDRPILFLYFTRNCTLLTKKAIHNIILNFKLIKKKSTDYFY</sequence>
<dbReference type="EMBL" id="VYZN01000009">
    <property type="protein sequence ID" value="KAE9542833.1"/>
    <property type="molecule type" value="Genomic_DNA"/>
</dbReference>
<dbReference type="AlphaFoldDB" id="A0A6G0U1L8"/>
<dbReference type="Proteomes" id="UP000475862">
    <property type="component" value="Unassembled WGS sequence"/>
</dbReference>
<protein>
    <submittedName>
        <fullName evidence="1">Uncharacterized protein</fullName>
    </submittedName>
</protein>
<comment type="caution">
    <text evidence="1">The sequence shown here is derived from an EMBL/GenBank/DDBJ whole genome shotgun (WGS) entry which is preliminary data.</text>
</comment>
<keyword evidence="2" id="KW-1185">Reference proteome</keyword>